<evidence type="ECO:0000256" key="2">
    <source>
        <dbReference type="ARBA" id="ARBA00023315"/>
    </source>
</evidence>
<evidence type="ECO:0000259" key="3">
    <source>
        <dbReference type="PROSITE" id="PS51186"/>
    </source>
</evidence>
<dbReference type="InterPro" id="IPR000182">
    <property type="entry name" value="GNAT_dom"/>
</dbReference>
<dbReference type="InterPro" id="IPR051016">
    <property type="entry name" value="Diverse_Substrate_AcTransf"/>
</dbReference>
<comment type="caution">
    <text evidence="4">The sequence shown here is derived from an EMBL/GenBank/DDBJ whole genome shotgun (WGS) entry which is preliminary data.</text>
</comment>
<feature type="domain" description="N-acetyltransferase" evidence="3">
    <location>
        <begin position="1"/>
        <end position="110"/>
    </location>
</feature>
<name>A0A1F6LJK3_9BACT</name>
<dbReference type="EMBL" id="MFPS01000007">
    <property type="protein sequence ID" value="OGH59509.1"/>
    <property type="molecule type" value="Genomic_DNA"/>
</dbReference>
<evidence type="ECO:0000313" key="5">
    <source>
        <dbReference type="Proteomes" id="UP000177067"/>
    </source>
</evidence>
<dbReference type="PANTHER" id="PTHR10545:SF29">
    <property type="entry name" value="GH14572P-RELATED"/>
    <property type="match status" value="1"/>
</dbReference>
<dbReference type="CDD" id="cd04301">
    <property type="entry name" value="NAT_SF"/>
    <property type="match status" value="1"/>
</dbReference>
<keyword evidence="1" id="KW-0808">Transferase</keyword>
<evidence type="ECO:0000313" key="4">
    <source>
        <dbReference type="EMBL" id="OGH59509.1"/>
    </source>
</evidence>
<protein>
    <recommendedName>
        <fullName evidence="3">N-acetyltransferase domain-containing protein</fullName>
    </recommendedName>
</protein>
<dbReference type="AlphaFoldDB" id="A0A1F6LJK3"/>
<accession>A0A1F6LJK3</accession>
<dbReference type="Pfam" id="PF00583">
    <property type="entry name" value="Acetyltransf_1"/>
    <property type="match status" value="1"/>
</dbReference>
<evidence type="ECO:0000256" key="1">
    <source>
        <dbReference type="ARBA" id="ARBA00022679"/>
    </source>
</evidence>
<reference evidence="4 5" key="1">
    <citation type="journal article" date="2016" name="Nat. Commun.">
        <title>Thousands of microbial genomes shed light on interconnected biogeochemical processes in an aquifer system.</title>
        <authorList>
            <person name="Anantharaman K."/>
            <person name="Brown C.T."/>
            <person name="Hug L.A."/>
            <person name="Sharon I."/>
            <person name="Castelle C.J."/>
            <person name="Probst A.J."/>
            <person name="Thomas B.C."/>
            <person name="Singh A."/>
            <person name="Wilkins M.J."/>
            <person name="Karaoz U."/>
            <person name="Brodie E.L."/>
            <person name="Williams K.H."/>
            <person name="Hubbard S.S."/>
            <person name="Banfield J.F."/>
        </authorList>
    </citation>
    <scope>NUCLEOTIDE SEQUENCE [LARGE SCALE GENOMIC DNA]</scope>
</reference>
<dbReference type="Gene3D" id="3.40.630.30">
    <property type="match status" value="1"/>
</dbReference>
<dbReference type="GO" id="GO:0008080">
    <property type="term" value="F:N-acetyltransferase activity"/>
    <property type="evidence" value="ECO:0007669"/>
    <property type="project" value="TreeGrafter"/>
</dbReference>
<dbReference type="InterPro" id="IPR016181">
    <property type="entry name" value="Acyl_CoA_acyltransferase"/>
</dbReference>
<dbReference type="PROSITE" id="PS51186">
    <property type="entry name" value="GNAT"/>
    <property type="match status" value="1"/>
</dbReference>
<sequence>MKLIKHEPKDCKSIKIEIEDNGKIGGRAFLYIINNDLHDRPYGLLEDLFVEEDFRGKGFGKKLFEAILELAKENNCYKLTAQSRNERCPVHEFYKKNGMIDYGKNFRIDL</sequence>
<dbReference type="PANTHER" id="PTHR10545">
    <property type="entry name" value="DIAMINE N-ACETYLTRANSFERASE"/>
    <property type="match status" value="1"/>
</dbReference>
<dbReference type="Proteomes" id="UP000177067">
    <property type="component" value="Unassembled WGS sequence"/>
</dbReference>
<organism evidence="4 5">
    <name type="scientific">Candidatus Magasanikbacteria bacterium RIFCSPHIGHO2_01_FULL_33_34</name>
    <dbReference type="NCBI Taxonomy" id="1798671"/>
    <lineage>
        <taxon>Bacteria</taxon>
        <taxon>Candidatus Magasanikiibacteriota</taxon>
    </lineage>
</organism>
<gene>
    <name evidence="4" type="ORF">A2725_01665</name>
</gene>
<dbReference type="SUPFAM" id="SSF55729">
    <property type="entry name" value="Acyl-CoA N-acyltransferases (Nat)"/>
    <property type="match status" value="1"/>
</dbReference>
<proteinExistence type="predicted"/>
<keyword evidence="2" id="KW-0012">Acyltransferase</keyword>